<keyword evidence="2" id="KW-1185">Reference proteome</keyword>
<dbReference type="EMBL" id="QGGU01000010">
    <property type="protein sequence ID" value="PWK47830.1"/>
    <property type="molecule type" value="Genomic_DNA"/>
</dbReference>
<protein>
    <submittedName>
        <fullName evidence="1">Uncharacterized protein</fullName>
    </submittedName>
</protein>
<reference evidence="1 2" key="1">
    <citation type="submission" date="2018-05" db="EMBL/GenBank/DDBJ databases">
        <title>Genomic Encyclopedia of Type Strains, Phase IV (KMG-IV): sequencing the most valuable type-strain genomes for metagenomic binning, comparative biology and taxonomic classification.</title>
        <authorList>
            <person name="Goeker M."/>
        </authorList>
    </citation>
    <scope>NUCLEOTIDE SEQUENCE [LARGE SCALE GENOMIC DNA]</scope>
    <source>
        <strain evidence="1 2">DSM 25350</strain>
    </source>
</reference>
<evidence type="ECO:0000313" key="1">
    <source>
        <dbReference type="EMBL" id="PWK47830.1"/>
    </source>
</evidence>
<gene>
    <name evidence="1" type="ORF">C8D97_11042</name>
</gene>
<organism evidence="1 2">
    <name type="scientific">Pleionea mediterranea</name>
    <dbReference type="NCBI Taxonomy" id="523701"/>
    <lineage>
        <taxon>Bacteria</taxon>
        <taxon>Pseudomonadati</taxon>
        <taxon>Pseudomonadota</taxon>
        <taxon>Gammaproteobacteria</taxon>
        <taxon>Oceanospirillales</taxon>
        <taxon>Pleioneaceae</taxon>
        <taxon>Pleionea</taxon>
    </lineage>
</organism>
<dbReference type="OrthoDB" id="9913171at2"/>
<proteinExistence type="predicted"/>
<dbReference type="AlphaFoldDB" id="A0A316FJ73"/>
<evidence type="ECO:0000313" key="2">
    <source>
        <dbReference type="Proteomes" id="UP000245790"/>
    </source>
</evidence>
<comment type="caution">
    <text evidence="1">The sequence shown here is derived from an EMBL/GenBank/DDBJ whole genome shotgun (WGS) entry which is preliminary data.</text>
</comment>
<dbReference type="Proteomes" id="UP000245790">
    <property type="component" value="Unassembled WGS sequence"/>
</dbReference>
<accession>A0A316FJ73</accession>
<sequence length="219" mass="24951">MFLLFSPLATRHSPLATRHSPLATRHSPLATRNCHHLTDNGINYINDNHSHLMVVIIMTVPTSTIELWEQHTLKGDQLFHSKQYAQAFQRFEQAVTPLLELMHQPKLLDACAIRCFVLGCQNAGYCAELTGQRHVAEQYHRLCLSSLERLIKQSKAQRFKTILAAEASSAYVRFCRFLQQNPSSGTNKGLKFETDGDVSPLVKTRQSWFAKPRLSLLFF</sequence>
<name>A0A316FJ73_9GAMM</name>